<dbReference type="SUPFAM" id="SSF53901">
    <property type="entry name" value="Thiolase-like"/>
    <property type="match status" value="1"/>
</dbReference>
<evidence type="ECO:0000259" key="16">
    <source>
        <dbReference type="PROSITE" id="PS52004"/>
    </source>
</evidence>
<dbReference type="GO" id="GO:0004312">
    <property type="term" value="F:fatty acid synthase activity"/>
    <property type="evidence" value="ECO:0007669"/>
    <property type="project" value="UniProtKB-EC"/>
</dbReference>
<dbReference type="AlphaFoldDB" id="A0A4Y2L8I2"/>
<dbReference type="OrthoDB" id="6505209at2759"/>
<dbReference type="InterPro" id="IPR032821">
    <property type="entry name" value="PKS_assoc"/>
</dbReference>
<comment type="catalytic activity">
    <reaction evidence="15">
        <text>acetyl-CoA + n malonyl-CoA + 2n NADPH + 2n H(+) = a long-chain fatty acid + (n+1) CoA + n CO2 + 2n NADP(+).</text>
        <dbReference type="EC" id="2.3.1.85"/>
    </reaction>
</comment>
<dbReference type="InterPro" id="IPR016035">
    <property type="entry name" value="Acyl_Trfase/lysoPLipase"/>
</dbReference>
<evidence type="ECO:0000256" key="2">
    <source>
        <dbReference type="ARBA" id="ARBA00018769"/>
    </source>
</evidence>
<dbReference type="InterPro" id="IPR016039">
    <property type="entry name" value="Thiolase-like"/>
</dbReference>
<evidence type="ECO:0000256" key="8">
    <source>
        <dbReference type="ARBA" id="ARBA00022832"/>
    </source>
</evidence>
<evidence type="ECO:0000256" key="1">
    <source>
        <dbReference type="ARBA" id="ARBA00012873"/>
    </source>
</evidence>
<dbReference type="Pfam" id="PF00109">
    <property type="entry name" value="ketoacyl-synt"/>
    <property type="match status" value="1"/>
</dbReference>
<name>A0A4Y2L8I2_ARAVE</name>
<proteinExistence type="predicted"/>
<evidence type="ECO:0000256" key="11">
    <source>
        <dbReference type="ARBA" id="ARBA00023027"/>
    </source>
</evidence>
<dbReference type="PANTHER" id="PTHR43775">
    <property type="entry name" value="FATTY ACID SYNTHASE"/>
    <property type="match status" value="1"/>
</dbReference>
<dbReference type="Pfam" id="PF02801">
    <property type="entry name" value="Ketoacyl-synt_C"/>
    <property type="match status" value="1"/>
</dbReference>
<evidence type="ECO:0000256" key="4">
    <source>
        <dbReference type="ARBA" id="ARBA00022516"/>
    </source>
</evidence>
<keyword evidence="12" id="KW-0443">Lipid metabolism</keyword>
<dbReference type="InterPro" id="IPR014030">
    <property type="entry name" value="Ketoacyl_synth_N"/>
</dbReference>
<keyword evidence="4" id="KW-0444">Lipid biosynthesis</keyword>
<dbReference type="InterPro" id="IPR050091">
    <property type="entry name" value="PKS_NRPS_Biosynth_Enz"/>
</dbReference>
<dbReference type="Proteomes" id="UP000499080">
    <property type="component" value="Unassembled WGS sequence"/>
</dbReference>
<protein>
    <recommendedName>
        <fullName evidence="2">Fatty acid synthase</fullName>
        <ecNumber evidence="1">2.3.1.85</ecNumber>
    </recommendedName>
</protein>
<dbReference type="Gene3D" id="3.30.70.3290">
    <property type="match status" value="1"/>
</dbReference>
<comment type="caution">
    <text evidence="17">The sequence shown here is derived from an EMBL/GenBank/DDBJ whole genome shotgun (WGS) entry which is preliminary data.</text>
</comment>
<keyword evidence="18" id="KW-1185">Reference proteome</keyword>
<evidence type="ECO:0000256" key="5">
    <source>
        <dbReference type="ARBA" id="ARBA00022553"/>
    </source>
</evidence>
<evidence type="ECO:0000256" key="9">
    <source>
        <dbReference type="ARBA" id="ARBA00022857"/>
    </source>
</evidence>
<evidence type="ECO:0000256" key="14">
    <source>
        <dbReference type="ARBA" id="ARBA00023268"/>
    </source>
</evidence>
<dbReference type="PROSITE" id="PS52004">
    <property type="entry name" value="KS3_2"/>
    <property type="match status" value="1"/>
</dbReference>
<evidence type="ECO:0000256" key="15">
    <source>
        <dbReference type="ARBA" id="ARBA00044883"/>
    </source>
</evidence>
<accession>A0A4Y2L8I2</accession>
<dbReference type="InterPro" id="IPR001227">
    <property type="entry name" value="Ac_transferase_dom_sf"/>
</dbReference>
<evidence type="ECO:0000256" key="7">
    <source>
        <dbReference type="ARBA" id="ARBA00022801"/>
    </source>
</evidence>
<evidence type="ECO:0000313" key="18">
    <source>
        <dbReference type="Proteomes" id="UP000499080"/>
    </source>
</evidence>
<keyword evidence="8" id="KW-0276">Fatty acid metabolism</keyword>
<sequence length="565" mass="62318">MASEIVISGISGRFPESDNIAEFSRNLFNKVDLITEDNRRWETGLYGLPRKMGKLKDISKFDSQFFGVHHKQADVLDPQARILLELTYESIVDAGYDSEELRGKKVGVFLGNGISESDEFYCCDPKKISGYVTTGCYRSLFANRISYTFDFKGPSLVLDTACSSGAVALYEAVRAIQSNECEAAIVGAANLCLRPATSLQYNKLNMLSDDGVCKSFDAAGNGYGRSEAIVALLLQKSDVARRKYASIVHIKCNTDGFKEQGVSFPSAAMQKQLIKETYDECKLNPLEVSYVEAHGTGTPVGDPVEMSAISEIFCPGREEPLLVGSVKSNMGHSEPTSGLCSLVKLVISMEESLIPPNLHFYKPNPNIKALVDGQVRIVTNPTPWGGDYAAISCFGFGGVNVHAILKSNTTERKPKQIEEMPIPQLALYSGRTKEGVQYVFDYLQNEAPPREFFALLHKSVYSSSVRKPYRGYKLLVKDQEVSEIKKLTSEDRPVWYIFSGMGTQWPCMAKQLMNLEVFASSIRRSAEVLKPYGLDLTDILTNGGTIESNSRNVISVFVSIAAVQV</sequence>
<dbReference type="InterPro" id="IPR014031">
    <property type="entry name" value="Ketoacyl_synth_C"/>
</dbReference>
<dbReference type="EC" id="2.3.1.85" evidence="1"/>
<dbReference type="Pfam" id="PF16197">
    <property type="entry name" value="KAsynt_C_assoc"/>
    <property type="match status" value="1"/>
</dbReference>
<organism evidence="17 18">
    <name type="scientific">Araneus ventricosus</name>
    <name type="common">Orbweaver spider</name>
    <name type="synonym">Epeira ventricosa</name>
    <dbReference type="NCBI Taxonomy" id="182803"/>
    <lineage>
        <taxon>Eukaryota</taxon>
        <taxon>Metazoa</taxon>
        <taxon>Ecdysozoa</taxon>
        <taxon>Arthropoda</taxon>
        <taxon>Chelicerata</taxon>
        <taxon>Arachnida</taxon>
        <taxon>Araneae</taxon>
        <taxon>Araneomorphae</taxon>
        <taxon>Entelegynae</taxon>
        <taxon>Araneoidea</taxon>
        <taxon>Araneidae</taxon>
        <taxon>Araneus</taxon>
    </lineage>
</organism>
<dbReference type="Gene3D" id="3.40.366.10">
    <property type="entry name" value="Malonyl-Coenzyme A Acyl Carrier Protein, domain 2"/>
    <property type="match status" value="1"/>
</dbReference>
<keyword evidence="3" id="KW-0596">Phosphopantetheine</keyword>
<feature type="domain" description="Ketosynthase family 3 (KS3)" evidence="16">
    <location>
        <begin position="2"/>
        <end position="407"/>
    </location>
</feature>
<dbReference type="InterPro" id="IPR020841">
    <property type="entry name" value="PKS_Beta-ketoAc_synthase_dom"/>
</dbReference>
<keyword evidence="10" id="KW-0560">Oxidoreductase</keyword>
<evidence type="ECO:0000256" key="3">
    <source>
        <dbReference type="ARBA" id="ARBA00022450"/>
    </source>
</evidence>
<dbReference type="GO" id="GO:0016787">
    <property type="term" value="F:hydrolase activity"/>
    <property type="evidence" value="ECO:0007669"/>
    <property type="project" value="UniProtKB-KW"/>
</dbReference>
<keyword evidence="13" id="KW-0275">Fatty acid biosynthesis</keyword>
<evidence type="ECO:0000256" key="12">
    <source>
        <dbReference type="ARBA" id="ARBA00023098"/>
    </source>
</evidence>
<dbReference type="Gene3D" id="3.40.47.10">
    <property type="match status" value="1"/>
</dbReference>
<dbReference type="SUPFAM" id="SSF52151">
    <property type="entry name" value="FabD/lysophospholipase-like"/>
    <property type="match status" value="1"/>
</dbReference>
<dbReference type="PANTHER" id="PTHR43775:SF7">
    <property type="entry name" value="FATTY ACID SYNTHASE"/>
    <property type="match status" value="1"/>
</dbReference>
<gene>
    <name evidence="17" type="primary">FASN_54</name>
    <name evidence="17" type="ORF">AVEN_17601_1</name>
</gene>
<dbReference type="GO" id="GO:0016491">
    <property type="term" value="F:oxidoreductase activity"/>
    <property type="evidence" value="ECO:0007669"/>
    <property type="project" value="UniProtKB-KW"/>
</dbReference>
<keyword evidence="5" id="KW-0597">Phosphoprotein</keyword>
<dbReference type="CDD" id="cd00833">
    <property type="entry name" value="PKS"/>
    <property type="match status" value="1"/>
</dbReference>
<keyword evidence="11" id="KW-0520">NAD</keyword>
<dbReference type="GO" id="GO:0004315">
    <property type="term" value="F:3-oxoacyl-[acyl-carrier-protein] synthase activity"/>
    <property type="evidence" value="ECO:0007669"/>
    <property type="project" value="InterPro"/>
</dbReference>
<keyword evidence="7" id="KW-0378">Hydrolase</keyword>
<dbReference type="InterPro" id="IPR014043">
    <property type="entry name" value="Acyl_transferase_dom"/>
</dbReference>
<dbReference type="SMART" id="SM00825">
    <property type="entry name" value="PKS_KS"/>
    <property type="match status" value="1"/>
</dbReference>
<dbReference type="PROSITE" id="PS00606">
    <property type="entry name" value="KS3_1"/>
    <property type="match status" value="1"/>
</dbReference>
<dbReference type="EMBL" id="BGPR01005531">
    <property type="protein sequence ID" value="GBN11021.1"/>
    <property type="molecule type" value="Genomic_DNA"/>
</dbReference>
<evidence type="ECO:0000313" key="17">
    <source>
        <dbReference type="EMBL" id="GBN11021.1"/>
    </source>
</evidence>
<dbReference type="GO" id="GO:0006633">
    <property type="term" value="P:fatty acid biosynthetic process"/>
    <property type="evidence" value="ECO:0007669"/>
    <property type="project" value="UniProtKB-KW"/>
</dbReference>
<evidence type="ECO:0000256" key="13">
    <source>
        <dbReference type="ARBA" id="ARBA00023160"/>
    </source>
</evidence>
<keyword evidence="14" id="KW-0511">Multifunctional enzyme</keyword>
<evidence type="ECO:0000256" key="10">
    <source>
        <dbReference type="ARBA" id="ARBA00023002"/>
    </source>
</evidence>
<keyword evidence="6" id="KW-0808">Transferase</keyword>
<evidence type="ECO:0000256" key="6">
    <source>
        <dbReference type="ARBA" id="ARBA00022679"/>
    </source>
</evidence>
<dbReference type="Pfam" id="PF00698">
    <property type="entry name" value="Acyl_transf_1"/>
    <property type="match status" value="1"/>
</dbReference>
<reference evidence="17 18" key="1">
    <citation type="journal article" date="2019" name="Sci. Rep.">
        <title>Orb-weaving spider Araneus ventricosus genome elucidates the spidroin gene catalogue.</title>
        <authorList>
            <person name="Kono N."/>
            <person name="Nakamura H."/>
            <person name="Ohtoshi R."/>
            <person name="Moran D.A.P."/>
            <person name="Shinohara A."/>
            <person name="Yoshida Y."/>
            <person name="Fujiwara M."/>
            <person name="Mori M."/>
            <person name="Tomita M."/>
            <person name="Arakawa K."/>
        </authorList>
    </citation>
    <scope>NUCLEOTIDE SEQUENCE [LARGE SCALE GENOMIC DNA]</scope>
</reference>
<keyword evidence="9" id="KW-0521">NADP</keyword>
<dbReference type="InterPro" id="IPR018201">
    <property type="entry name" value="Ketoacyl_synth_AS"/>
</dbReference>